<dbReference type="AlphaFoldDB" id="A0A1H9V1S7"/>
<dbReference type="RefSeq" id="WP_177180306.1">
    <property type="nucleotide sequence ID" value="NZ_FOHB01000003.1"/>
</dbReference>
<protein>
    <submittedName>
        <fullName evidence="4">Glycosyl transferase family 2</fullName>
    </submittedName>
</protein>
<dbReference type="InterPro" id="IPR001173">
    <property type="entry name" value="Glyco_trans_2-like"/>
</dbReference>
<evidence type="ECO:0000256" key="1">
    <source>
        <dbReference type="SAM" id="MobiDB-lite"/>
    </source>
</evidence>
<accession>A0A1H9V1S7</accession>
<dbReference type="InterPro" id="IPR054028">
    <property type="entry name" value="TarS/TarP_linker"/>
</dbReference>
<proteinExistence type="predicted"/>
<dbReference type="GO" id="GO:0016758">
    <property type="term" value="F:hexosyltransferase activity"/>
    <property type="evidence" value="ECO:0007669"/>
    <property type="project" value="UniProtKB-ARBA"/>
</dbReference>
<evidence type="ECO:0000313" key="4">
    <source>
        <dbReference type="EMBL" id="SES15686.1"/>
    </source>
</evidence>
<dbReference type="InterPro" id="IPR029044">
    <property type="entry name" value="Nucleotide-diphossugar_trans"/>
</dbReference>
<keyword evidence="5" id="KW-1185">Reference proteome</keyword>
<feature type="region of interest" description="Disordered" evidence="1">
    <location>
        <begin position="498"/>
        <end position="531"/>
    </location>
</feature>
<dbReference type="CDD" id="cd00761">
    <property type="entry name" value="Glyco_tranf_GTA_type"/>
    <property type="match status" value="1"/>
</dbReference>
<evidence type="ECO:0000259" key="3">
    <source>
        <dbReference type="Pfam" id="PF22181"/>
    </source>
</evidence>
<feature type="compositionally biased region" description="Low complexity" evidence="1">
    <location>
        <begin position="510"/>
        <end position="526"/>
    </location>
</feature>
<dbReference type="PANTHER" id="PTHR22916:SF3">
    <property type="entry name" value="UDP-GLCNAC:BETAGAL BETA-1,3-N-ACETYLGLUCOSAMINYLTRANSFERASE-LIKE PROTEIN 1"/>
    <property type="match status" value="1"/>
</dbReference>
<feature type="domain" description="Glycosyltransferase 2-like" evidence="2">
    <location>
        <begin position="6"/>
        <end position="166"/>
    </location>
</feature>
<organism evidence="4 5">
    <name type="scientific">Pedococcus cremeus</name>
    <dbReference type="NCBI Taxonomy" id="587636"/>
    <lineage>
        <taxon>Bacteria</taxon>
        <taxon>Bacillati</taxon>
        <taxon>Actinomycetota</taxon>
        <taxon>Actinomycetes</taxon>
        <taxon>Micrococcales</taxon>
        <taxon>Intrasporangiaceae</taxon>
        <taxon>Pedococcus</taxon>
    </lineage>
</organism>
<reference evidence="5" key="1">
    <citation type="submission" date="2016-10" db="EMBL/GenBank/DDBJ databases">
        <authorList>
            <person name="Varghese N."/>
            <person name="Submissions S."/>
        </authorList>
    </citation>
    <scope>NUCLEOTIDE SEQUENCE [LARGE SCALE GENOMIC DNA]</scope>
    <source>
        <strain evidence="5">CGMCC 1.6963</strain>
    </source>
</reference>
<dbReference type="PANTHER" id="PTHR22916">
    <property type="entry name" value="GLYCOSYLTRANSFERASE"/>
    <property type="match status" value="1"/>
</dbReference>
<name>A0A1H9V1S7_9MICO</name>
<feature type="domain" description="TarS/TarP linker" evidence="3">
    <location>
        <begin position="219"/>
        <end position="317"/>
    </location>
</feature>
<dbReference type="SUPFAM" id="SSF53448">
    <property type="entry name" value="Nucleotide-diphospho-sugar transferases"/>
    <property type="match status" value="1"/>
</dbReference>
<dbReference type="Proteomes" id="UP000199019">
    <property type="component" value="Unassembled WGS sequence"/>
</dbReference>
<gene>
    <name evidence="4" type="ORF">SAMN05216199_2250</name>
</gene>
<dbReference type="Pfam" id="PF22181">
    <property type="entry name" value="TarS_linker"/>
    <property type="match status" value="1"/>
</dbReference>
<dbReference type="Gene3D" id="3.90.550.10">
    <property type="entry name" value="Spore Coat Polysaccharide Biosynthesis Protein SpsA, Chain A"/>
    <property type="match status" value="1"/>
</dbReference>
<dbReference type="EMBL" id="FOHB01000003">
    <property type="protein sequence ID" value="SES15686.1"/>
    <property type="molecule type" value="Genomic_DNA"/>
</dbReference>
<evidence type="ECO:0000313" key="5">
    <source>
        <dbReference type="Proteomes" id="UP000199019"/>
    </source>
</evidence>
<keyword evidence="4" id="KW-0808">Transferase</keyword>
<evidence type="ECO:0000259" key="2">
    <source>
        <dbReference type="Pfam" id="PF00535"/>
    </source>
</evidence>
<dbReference type="STRING" id="587636.SAMN05216199_2250"/>
<dbReference type="Pfam" id="PF00535">
    <property type="entry name" value="Glycos_transf_2"/>
    <property type="match status" value="1"/>
</dbReference>
<sequence length="547" mass="59767">MAVQVSVVVAVYNPGELLDAAVESVRTQTIGTDALELVLVDDGSTDGTRERLLDLAAAEPWVRTTRIENSGWPSRPRNVGLGMATGEYVLFLDQDDELYPAGLEHMLDSARENASDVVAGKEVRTGGRTMGPEAFRRSSGEADFFRDHVMDISTPHKMFRRAFLDEHDIRFPEHLRRLEDHHFLAACHGHRPRLSVVADQPCYRWIIHGGNNSVGVPDPYDYYGALDAVLDVVDGWALPEEEKRRAHEFWFKATVLDRFGPGGFRTWPEDSRPAFLEEARRVTRDRFDEGLDDGMPPAHRVRAALLRAGDLEGLVRYSTAEAAVTTRPTLESAAVVEGALLLTVRTLLEGPDGPVRFEPDGATVRQQPSAPVPPEVAALLEVSGDLGSARVDVVLTERATNAEWFLPTTATTALVPHDDACALAVEAQATLDPATALMGSPLNAGVWDLRLRVAALGYDSRPTVRTGGVELPAPFEVAGMRAQPYETKNGRLALRVRTQPSARPAEESASRTSTTAAAPATAGTARPLHRRALGAARRRLRDLRGQR</sequence>